<evidence type="ECO:0000256" key="3">
    <source>
        <dbReference type="ARBA" id="ARBA00022670"/>
    </source>
</evidence>
<dbReference type="Pfam" id="PF01252">
    <property type="entry name" value="Peptidase_A8"/>
    <property type="match status" value="1"/>
</dbReference>
<dbReference type="RefSeq" id="WP_100346181.1">
    <property type="nucleotide sequence ID" value="NZ_PGFB01000008.1"/>
</dbReference>
<feature type="active site" evidence="9">
    <location>
        <position position="145"/>
    </location>
</feature>
<organism evidence="12 13">
    <name type="scientific">Compostimonas suwonensis</name>
    <dbReference type="NCBI Taxonomy" id="1048394"/>
    <lineage>
        <taxon>Bacteria</taxon>
        <taxon>Bacillati</taxon>
        <taxon>Actinomycetota</taxon>
        <taxon>Actinomycetes</taxon>
        <taxon>Micrococcales</taxon>
        <taxon>Microbacteriaceae</taxon>
        <taxon>Compostimonas</taxon>
    </lineage>
</organism>
<dbReference type="PANTHER" id="PTHR33695">
    <property type="entry name" value="LIPOPROTEIN SIGNAL PEPTIDASE"/>
    <property type="match status" value="1"/>
</dbReference>
<dbReference type="PRINTS" id="PR00781">
    <property type="entry name" value="LIPOSIGPTASE"/>
</dbReference>
<proteinExistence type="inferred from homology"/>
<keyword evidence="3 9" id="KW-0645">Protease</keyword>
<feature type="transmembrane region" description="Helical" evidence="9">
    <location>
        <begin position="139"/>
        <end position="160"/>
    </location>
</feature>
<dbReference type="GO" id="GO:0005886">
    <property type="term" value="C:plasma membrane"/>
    <property type="evidence" value="ECO:0007669"/>
    <property type="project" value="UniProtKB-SubCell"/>
</dbReference>
<keyword evidence="4 9" id="KW-0812">Transmembrane</keyword>
<evidence type="ECO:0000256" key="4">
    <source>
        <dbReference type="ARBA" id="ARBA00022692"/>
    </source>
</evidence>
<evidence type="ECO:0000256" key="11">
    <source>
        <dbReference type="SAM" id="MobiDB-lite"/>
    </source>
</evidence>
<comment type="catalytic activity">
    <reaction evidence="9">
        <text>Release of signal peptides from bacterial membrane prolipoproteins. Hydrolyzes -Xaa-Yaa-Zaa-|-(S,diacylglyceryl)Cys-, in which Xaa is hydrophobic (preferably Leu), and Yaa (Ala or Ser) and Zaa (Gly or Ala) have small, neutral side chains.</text>
        <dbReference type="EC" id="3.4.23.36"/>
    </reaction>
</comment>
<evidence type="ECO:0000256" key="5">
    <source>
        <dbReference type="ARBA" id="ARBA00022750"/>
    </source>
</evidence>
<feature type="transmembrane region" description="Helical" evidence="9">
    <location>
        <begin position="9"/>
        <end position="27"/>
    </location>
</feature>
<keyword evidence="6 9" id="KW-0378">Hydrolase</keyword>
<comment type="function">
    <text evidence="9">This protein specifically catalyzes the removal of signal peptides from prolipoproteins.</text>
</comment>
<feature type="active site" evidence="9">
    <location>
        <position position="129"/>
    </location>
</feature>
<comment type="caution">
    <text evidence="12">The sequence shown here is derived from an EMBL/GenBank/DDBJ whole genome shotgun (WGS) entry which is preliminary data.</text>
</comment>
<dbReference type="HAMAP" id="MF_00161">
    <property type="entry name" value="LspA"/>
    <property type="match status" value="1"/>
</dbReference>
<evidence type="ECO:0000256" key="6">
    <source>
        <dbReference type="ARBA" id="ARBA00022801"/>
    </source>
</evidence>
<evidence type="ECO:0000256" key="7">
    <source>
        <dbReference type="ARBA" id="ARBA00022989"/>
    </source>
</evidence>
<keyword evidence="7 9" id="KW-1133">Transmembrane helix</keyword>
<protein>
    <recommendedName>
        <fullName evidence="9">Lipoprotein signal peptidase</fullName>
        <ecNumber evidence="9">3.4.23.36</ecNumber>
    </recommendedName>
    <alternativeName>
        <fullName evidence="9">Prolipoprotein signal peptidase</fullName>
    </alternativeName>
    <alternativeName>
        <fullName evidence="9">Signal peptidase II</fullName>
        <shortName evidence="9">SPase II</shortName>
    </alternativeName>
</protein>
<dbReference type="OrthoDB" id="4308908at2"/>
<feature type="transmembrane region" description="Helical" evidence="9">
    <location>
        <begin position="62"/>
        <end position="88"/>
    </location>
</feature>
<feature type="region of interest" description="Disordered" evidence="11">
    <location>
        <begin position="174"/>
        <end position="203"/>
    </location>
</feature>
<sequence>MAAKTATKVSVVSLVVLAVVAVGVFVTDQVAKYLVVENLTLGEQVNVLGEALQLRFVKNPGAAFGLGSGMTWIFSIAAIAVMVLIIWFARRIRSIGWAILFGLLLGGILGNLTDRLTREPGFGVGHVVDFIYTPWMLPAIYNCADIAIVSSMGLFIILTIRGVGLDGTRVARSKGTDAAPEAAQNTAAPSPTDSPVAPGDSPR</sequence>
<accession>A0A2M9BAW1</accession>
<dbReference type="EMBL" id="PGFB01000008">
    <property type="protein sequence ID" value="PJJ55084.1"/>
    <property type="molecule type" value="Genomic_DNA"/>
</dbReference>
<evidence type="ECO:0000256" key="2">
    <source>
        <dbReference type="ARBA" id="ARBA00022475"/>
    </source>
</evidence>
<dbReference type="PANTHER" id="PTHR33695:SF1">
    <property type="entry name" value="LIPOPROTEIN SIGNAL PEPTIDASE"/>
    <property type="match status" value="1"/>
</dbReference>
<comment type="similarity">
    <text evidence="1 9 10">Belongs to the peptidase A8 family.</text>
</comment>
<keyword evidence="8 9" id="KW-0472">Membrane</keyword>
<feature type="transmembrane region" description="Helical" evidence="9">
    <location>
        <begin position="95"/>
        <end position="113"/>
    </location>
</feature>
<reference evidence="12 13" key="1">
    <citation type="submission" date="2017-11" db="EMBL/GenBank/DDBJ databases">
        <title>Genomic Encyclopedia of Archaeal and Bacterial Type Strains, Phase II (KMG-II): From Individual Species to Whole Genera.</title>
        <authorList>
            <person name="Goeker M."/>
        </authorList>
    </citation>
    <scope>NUCLEOTIDE SEQUENCE [LARGE SCALE GENOMIC DNA]</scope>
    <source>
        <strain evidence="12 13">DSM 25625</strain>
    </source>
</reference>
<gene>
    <name evidence="9" type="primary">lspA</name>
    <name evidence="12" type="ORF">CLV54_3423</name>
</gene>
<evidence type="ECO:0000256" key="10">
    <source>
        <dbReference type="RuleBase" id="RU004181"/>
    </source>
</evidence>
<keyword evidence="13" id="KW-1185">Reference proteome</keyword>
<keyword evidence="5 9" id="KW-0064">Aspartyl protease</keyword>
<evidence type="ECO:0000313" key="12">
    <source>
        <dbReference type="EMBL" id="PJJ55084.1"/>
    </source>
</evidence>
<dbReference type="GO" id="GO:0004190">
    <property type="term" value="F:aspartic-type endopeptidase activity"/>
    <property type="evidence" value="ECO:0007669"/>
    <property type="project" value="UniProtKB-UniRule"/>
</dbReference>
<comment type="subcellular location">
    <subcellularLocation>
        <location evidence="9">Cell membrane</location>
        <topology evidence="9">Multi-pass membrane protein</topology>
    </subcellularLocation>
</comment>
<keyword evidence="2 9" id="KW-1003">Cell membrane</keyword>
<dbReference type="NCBIfam" id="TIGR00077">
    <property type="entry name" value="lspA"/>
    <property type="match status" value="1"/>
</dbReference>
<dbReference type="AlphaFoldDB" id="A0A2M9BAW1"/>
<dbReference type="UniPathway" id="UPA00665"/>
<comment type="pathway">
    <text evidence="9">Protein modification; lipoprotein biosynthesis (signal peptide cleavage).</text>
</comment>
<dbReference type="InterPro" id="IPR001872">
    <property type="entry name" value="Peptidase_A8"/>
</dbReference>
<evidence type="ECO:0000313" key="13">
    <source>
        <dbReference type="Proteomes" id="UP000230161"/>
    </source>
</evidence>
<name>A0A2M9BAW1_9MICO</name>
<dbReference type="EC" id="3.4.23.36" evidence="9"/>
<evidence type="ECO:0000256" key="9">
    <source>
        <dbReference type="HAMAP-Rule" id="MF_00161"/>
    </source>
</evidence>
<feature type="compositionally biased region" description="Low complexity" evidence="11">
    <location>
        <begin position="178"/>
        <end position="188"/>
    </location>
</feature>
<dbReference type="GO" id="GO:0006508">
    <property type="term" value="P:proteolysis"/>
    <property type="evidence" value="ECO:0007669"/>
    <property type="project" value="UniProtKB-KW"/>
</dbReference>
<evidence type="ECO:0000256" key="1">
    <source>
        <dbReference type="ARBA" id="ARBA00006139"/>
    </source>
</evidence>
<dbReference type="Proteomes" id="UP000230161">
    <property type="component" value="Unassembled WGS sequence"/>
</dbReference>
<evidence type="ECO:0000256" key="8">
    <source>
        <dbReference type="ARBA" id="ARBA00023136"/>
    </source>
</evidence>